<evidence type="ECO:0000313" key="2">
    <source>
        <dbReference type="EMBL" id="TPX32299.1"/>
    </source>
</evidence>
<dbReference type="AlphaFoldDB" id="A0A507BZL4"/>
<dbReference type="RefSeq" id="XP_031023542.1">
    <property type="nucleotide sequence ID" value="XM_031170486.1"/>
</dbReference>
<dbReference type="PANTHER" id="PTHR34230:SF2">
    <property type="entry name" value="SPINDLE ASSEMBLY ABNORMAL PROTEIN 6 N-TERMINAL DOMAIN-CONTAINING PROTEIN"/>
    <property type="match status" value="1"/>
</dbReference>
<dbReference type="OrthoDB" id="2124158at2759"/>
<evidence type="ECO:0000256" key="1">
    <source>
        <dbReference type="SAM" id="MobiDB-lite"/>
    </source>
</evidence>
<comment type="caution">
    <text evidence="2">The sequence shown here is derived from an EMBL/GenBank/DDBJ whole genome shotgun (WGS) entry which is preliminary data.</text>
</comment>
<protein>
    <submittedName>
        <fullName evidence="2">Uncharacterized protein</fullName>
    </submittedName>
</protein>
<accession>A0A507BZL4</accession>
<feature type="region of interest" description="Disordered" evidence="1">
    <location>
        <begin position="559"/>
        <end position="623"/>
    </location>
</feature>
<organism evidence="2 3">
    <name type="scientific">Synchytrium microbalum</name>
    <dbReference type="NCBI Taxonomy" id="1806994"/>
    <lineage>
        <taxon>Eukaryota</taxon>
        <taxon>Fungi</taxon>
        <taxon>Fungi incertae sedis</taxon>
        <taxon>Chytridiomycota</taxon>
        <taxon>Chytridiomycota incertae sedis</taxon>
        <taxon>Chytridiomycetes</taxon>
        <taxon>Synchytriales</taxon>
        <taxon>Synchytriaceae</taxon>
        <taxon>Synchytrium</taxon>
    </lineage>
</organism>
<dbReference type="GeneID" id="42005783"/>
<feature type="compositionally biased region" description="Low complexity" evidence="1">
    <location>
        <begin position="569"/>
        <end position="619"/>
    </location>
</feature>
<dbReference type="Proteomes" id="UP000319731">
    <property type="component" value="Unassembled WGS sequence"/>
</dbReference>
<dbReference type="PANTHER" id="PTHR34230">
    <property type="entry name" value="ASSEMBLY ABNORMAL PROTEIN 6, PUTATIVE-RELATED"/>
    <property type="match status" value="1"/>
</dbReference>
<proteinExistence type="predicted"/>
<reference evidence="2 3" key="1">
    <citation type="journal article" date="2019" name="Sci. Rep.">
        <title>Comparative genomics of chytrid fungi reveal insights into the obligate biotrophic and pathogenic lifestyle of Synchytrium endobioticum.</title>
        <authorList>
            <person name="van de Vossenberg B.T.L.H."/>
            <person name="Warris S."/>
            <person name="Nguyen H.D.T."/>
            <person name="van Gent-Pelzer M.P.E."/>
            <person name="Joly D.L."/>
            <person name="van de Geest H.C."/>
            <person name="Bonants P.J.M."/>
            <person name="Smith D.S."/>
            <person name="Levesque C.A."/>
            <person name="van der Lee T.A.J."/>
        </authorList>
    </citation>
    <scope>NUCLEOTIDE SEQUENCE [LARGE SCALE GENOMIC DNA]</scope>
    <source>
        <strain evidence="2 3">JEL517</strain>
    </source>
</reference>
<name>A0A507BZL4_9FUNG</name>
<dbReference type="EMBL" id="QEAO01000032">
    <property type="protein sequence ID" value="TPX32299.1"/>
    <property type="molecule type" value="Genomic_DNA"/>
</dbReference>
<feature type="region of interest" description="Disordered" evidence="1">
    <location>
        <begin position="649"/>
        <end position="673"/>
    </location>
</feature>
<evidence type="ECO:0000313" key="3">
    <source>
        <dbReference type="Proteomes" id="UP000319731"/>
    </source>
</evidence>
<sequence>MRSRIPNLSNQQHAGSLNDPFRLTPHTWWQSENVHQEPVSPVTIGIVRQTHIMPSFSRRVDLDDSRPSLPPADGITRDIWSQDLNVILKNGPSEAIFTPRRTLCRIRIHPLSNTPFPQSHRIVMSMPLDNVLELWQFSCDPFSFRTLVNEHEWDLPGRDSEIVFEDFGGFLMRRIEDCVGNEARFTATVTIDSGCNDACLSFEEIVHGYRTVSLLKLNFRPVPWDHVVKDIKQEYHRLKEIQSAIKSALVEALEVTARQAPQVMLNVVENERGRGLVTWSQEDVTPGTAVYAHTIPISVKLGNDEKEDLKLTFTMFSNGMDSSTTTYYKLCVTSPSDIMFKFESGEISHQAFFEITRRLQVAGHTPSTHKYSRTEILGFHPQDGIAGGVVGVLGGDFLAGVATEPQRYTAEIRLDAIAITSSPIHYDPKTRQSPTRPTTSFPKRKRQAKLVFYEHVLFKTQEMMSIKLEETDPATLADSVGRKFALIADDIRTSRSRIMALLEASKPRRDPSLHASLLDLVGVWMSSSGLSASNAPLVIPRPVSPSRLPILTEQKEIRMPIWMRHGGRSSRSASPTRSQSPTRASSPTARARSPSRLAIPVARAVSPSRASSPTTTSRVYQEPLIRLLPNRPASSIGLSRPTIQSEVKNEKVKGWLSPSQISRGAWSEPHRMR</sequence>
<gene>
    <name evidence="2" type="ORF">SmJEL517_g04558</name>
</gene>
<keyword evidence="3" id="KW-1185">Reference proteome</keyword>